<dbReference type="SUPFAM" id="SSF49299">
    <property type="entry name" value="PKD domain"/>
    <property type="match status" value="3"/>
</dbReference>
<evidence type="ECO:0000313" key="3">
    <source>
        <dbReference type="Proteomes" id="UP000249522"/>
    </source>
</evidence>
<gene>
    <name evidence="2" type="ORF">DNH61_14405</name>
</gene>
<proteinExistence type="predicted"/>
<evidence type="ECO:0000313" key="2">
    <source>
        <dbReference type="EMBL" id="PZD95701.1"/>
    </source>
</evidence>
<feature type="domain" description="PKD/Chitinase" evidence="1">
    <location>
        <begin position="1815"/>
        <end position="1900"/>
    </location>
</feature>
<dbReference type="InterPro" id="IPR022409">
    <property type="entry name" value="PKD/Chitinase_dom"/>
</dbReference>
<organism evidence="2 3">
    <name type="scientific">Paenibacillus sambharensis</name>
    <dbReference type="NCBI Taxonomy" id="1803190"/>
    <lineage>
        <taxon>Bacteria</taxon>
        <taxon>Bacillati</taxon>
        <taxon>Bacillota</taxon>
        <taxon>Bacilli</taxon>
        <taxon>Bacillales</taxon>
        <taxon>Paenibacillaceae</taxon>
        <taxon>Paenibacillus</taxon>
    </lineage>
</organism>
<dbReference type="Pfam" id="PF25788">
    <property type="entry name" value="Ig_Rha78A_N"/>
    <property type="match status" value="1"/>
</dbReference>
<keyword evidence="3" id="KW-1185">Reference proteome</keyword>
<dbReference type="Gene3D" id="2.60.40.10">
    <property type="entry name" value="Immunoglobulins"/>
    <property type="match status" value="3"/>
</dbReference>
<reference evidence="2 3" key="1">
    <citation type="submission" date="2018-06" db="EMBL/GenBank/DDBJ databases">
        <title>Paenibacillus imtechensis sp. nov.</title>
        <authorList>
            <person name="Pinnaka A.K."/>
            <person name="Singh H."/>
            <person name="Kaur M."/>
        </authorList>
    </citation>
    <scope>NUCLEOTIDE SEQUENCE [LARGE SCALE GENOMIC DNA]</scope>
    <source>
        <strain evidence="2 3">SMB1</strain>
    </source>
</reference>
<protein>
    <recommendedName>
        <fullName evidence="1">PKD/Chitinase domain-containing protein</fullName>
    </recommendedName>
</protein>
<evidence type="ECO:0000259" key="1">
    <source>
        <dbReference type="SMART" id="SM00089"/>
    </source>
</evidence>
<dbReference type="EMBL" id="QKRB01000044">
    <property type="protein sequence ID" value="PZD95701.1"/>
    <property type="molecule type" value="Genomic_DNA"/>
</dbReference>
<sequence length="2035" mass="228708">MVAKQKYPADPPEHTDYEYVGYKKSTTGEAPSGSIIPGLPPKFEYSGNFDTYAVHYYYKKVGKAIVKHVTKDGRSLSNVFPNQEVALEVGQTYPFTPPDNPSYTFVGHVRSTTGTDPGFSGGSYTSGTYNGLISTPYTGSFKTLYLYQIYEPAAGSELGTLKIRHMVRTSSNGIYQLQAEESQSVPLNAPYPVHANGNYGTINGSNISYTSYSNTVGSGTSVTANLTASKRTAYITFFYQKASSFTANFDIIPSTINYREPFTIRPKDFQLNGCEYIGHRYKIERGGVFTTPWENSKTADTSYSYSTYPWVIGVGVHNVSIKILTSCGESDWLNNKPLTVKTAPTNRPPEFQLAWVRPDNLRTPVTEVVEGTNMHLVVINDPSVPTPHDPDGDDLYFSAWHFDQGNDWVKTIPSKATVAEWGTYNITMDTPGYHTVSATIRDEFGASATASATIYVRSKAPVPIAGCPATIKAGRYIDPSLFDSSRSYSPDYGKTIDHSRDEWTNKQTVYQNDTTKNITVQVTLNVYDSVGRKSEYPDYCYITVKPDLPPIAQLEAPAVAIRDDNAQILNKSYSPDGDPIIKSDYMYKYDRNNNGFADDQWVTIPGELTKLSFKPQKVGKYLFYVKVTEDGGKTADTMYASEVNRTMDVVNQAPEVSFSMEGLNPNPDLDPYTTIKPADMMSWPVYVTNSNSQVFNKSNLWTATTNNLVSGEGRNFGPQQQDIYDVAAVGGNGPFTLAFPLTNNGYGTNRLSPWRSVESMTSVQSEKMIDPTTKSPLSWYRGELTKIRSNKKLIFFEKPSMTYNSSGKPDHRDKLYALNPAKMSGLNDVFEPYASYIKYDYKSGQSPYEFIHYWPNQRQVTLADGRTAYMSSERNIVNWELVNGRYLFVQEAWRGTIPGPEPSQTFYEFAVLDAFTGKKIRSTFDKPETVTLANAYWAYRFNHTKGDIVSMYWVDGNNGTQRIHWVDMNMNFEVVRHVIWNRPAQKENVHASASYVFNGGQSYNVDAEGNIYAYQYYSNGTHEHDDLNVTKYNADYSLAWRTYLKPGKRSGPLRRSLFWSNIGATDTDAQVALDVGSGTALAKVYWNYVRPGDIMPSPGAEDVVALDMRTGAIKEIKTNYNSQDNLDLYHYGDKALDGGLKYTMRWNGERYLSANGTTTIEGNRTTFDDGSAACGGWDVRRGSHSVYSGNNLVGNAGAPCSNFTIFGEYFGDGVYVTIGKGYESFQNDTAVVHMGVSVGQPSTKEAVVKSFTNGQFYSNVNLDNAEVRYSMSMEDVDYDKEWTGFSFRIQPNNLLNRYAVETNGQTVRLVKYVNGHRTDLGSANYPLEDKKSYSFLVKFAGHKILVKLNNVPLFEVEDSTYSSGRFGYFADKSFMTYSSLRYKLVTENNDWSNQYAILNEDTLKADVKYNNIRYADPENDPAAGGFAWSISHVVRFINNQDVSRLNGRIFNAEQLAFDAVGDYTVKLRAKDDPHPNHRMPDMLFDSYRKNSNEFIQRITVHRRPIAHFTLAQQPDGKIAWTDYSRDPDRYENGSHYSTENTGIDYRATKGIMEKKFYYISPSGDYQATKLASPQEIGTYEIGMAVRDEYSAWSNYYVVTFNVGMLAAPNNPPVPGFTTSHINTFRGVDITFDSQAYDIEDGGRENLVHRYYIRDGSGAEGFQNSSRTNWVKSFSSLGTFTIRQVVEDSEGATAEFSRTITIHNRIPGANIRVPASADQNNPTKFIDLDLRPTFEWSYSDADNDSQKQYQLRIYRYGGVLQLESPIMNGAATSWKASAALPEHVRMYVQVRVNDGYDWGEWSAPKFFYIETNRPPAADFDWEPKPVYEGDRLQLINRSTDPDGDVLTYLWQITRPDGTRITSTLKDPSFDRVSPGTYHVKLTCSDGKAEGSADKRIIVFPLTITGDVLHTDKWYDYHEKAGHEVLSHPKDFYAGEELILRAATSPAPVKELTAELDALSLDNKRLRTQVILNQSTAIQFTGKMFNPLWSSLDSGLPKGQHTVKFTVIYQNGVVKTAEVPLRILGSVFQAVQVHRRQ</sequence>
<dbReference type="InterPro" id="IPR013783">
    <property type="entry name" value="Ig-like_fold"/>
</dbReference>
<dbReference type="SMART" id="SM00089">
    <property type="entry name" value="PKD"/>
    <property type="match status" value="3"/>
</dbReference>
<feature type="domain" description="PKD/Chitinase" evidence="1">
    <location>
        <begin position="362"/>
        <end position="459"/>
    </location>
</feature>
<dbReference type="Proteomes" id="UP000249522">
    <property type="component" value="Unassembled WGS sequence"/>
</dbReference>
<name>A0A2W1LV92_9BACL</name>
<dbReference type="CDD" id="cd00146">
    <property type="entry name" value="PKD"/>
    <property type="match status" value="1"/>
</dbReference>
<dbReference type="Gene3D" id="2.60.120.560">
    <property type="entry name" value="Exo-inulinase, domain 1"/>
    <property type="match status" value="1"/>
</dbReference>
<accession>A0A2W1LV92</accession>
<comment type="caution">
    <text evidence="2">The sequence shown here is derived from an EMBL/GenBank/DDBJ whole genome shotgun (WGS) entry which is preliminary data.</text>
</comment>
<dbReference type="InterPro" id="IPR035986">
    <property type="entry name" value="PKD_dom_sf"/>
</dbReference>
<feature type="domain" description="PKD/Chitinase" evidence="1">
    <location>
        <begin position="1613"/>
        <end position="1704"/>
    </location>
</feature>